<sequence length="50" mass="5380">MPTVPELCTKVAMRIFQLMAYSGSPTNSNIMTVAVTTITAVIVSLSISQY</sequence>
<dbReference type="Proteomes" id="UP001174909">
    <property type="component" value="Unassembled WGS sequence"/>
</dbReference>
<protein>
    <submittedName>
        <fullName evidence="2">Uncharacterized protein</fullName>
    </submittedName>
</protein>
<keyword evidence="1" id="KW-0472">Membrane</keyword>
<gene>
    <name evidence="2" type="ORF">GBAR_LOCUS25767</name>
</gene>
<keyword evidence="1" id="KW-1133">Transmembrane helix</keyword>
<keyword evidence="1" id="KW-0812">Transmembrane</keyword>
<dbReference type="EMBL" id="CASHTH010003574">
    <property type="protein sequence ID" value="CAI8046574.1"/>
    <property type="molecule type" value="Genomic_DNA"/>
</dbReference>
<comment type="caution">
    <text evidence="2">The sequence shown here is derived from an EMBL/GenBank/DDBJ whole genome shotgun (WGS) entry which is preliminary data.</text>
</comment>
<accession>A0AA35TEL8</accession>
<dbReference type="AlphaFoldDB" id="A0AA35TEL8"/>
<reference evidence="2" key="1">
    <citation type="submission" date="2023-03" db="EMBL/GenBank/DDBJ databases">
        <authorList>
            <person name="Steffen K."/>
            <person name="Cardenas P."/>
        </authorList>
    </citation>
    <scope>NUCLEOTIDE SEQUENCE</scope>
</reference>
<keyword evidence="3" id="KW-1185">Reference proteome</keyword>
<evidence type="ECO:0000313" key="3">
    <source>
        <dbReference type="Proteomes" id="UP001174909"/>
    </source>
</evidence>
<feature type="transmembrane region" description="Helical" evidence="1">
    <location>
        <begin position="28"/>
        <end position="47"/>
    </location>
</feature>
<name>A0AA35TEL8_GEOBA</name>
<evidence type="ECO:0000256" key="1">
    <source>
        <dbReference type="SAM" id="Phobius"/>
    </source>
</evidence>
<evidence type="ECO:0000313" key="2">
    <source>
        <dbReference type="EMBL" id="CAI8046574.1"/>
    </source>
</evidence>
<organism evidence="2 3">
    <name type="scientific">Geodia barretti</name>
    <name type="common">Barrett's horny sponge</name>
    <dbReference type="NCBI Taxonomy" id="519541"/>
    <lineage>
        <taxon>Eukaryota</taxon>
        <taxon>Metazoa</taxon>
        <taxon>Porifera</taxon>
        <taxon>Demospongiae</taxon>
        <taxon>Heteroscleromorpha</taxon>
        <taxon>Tetractinellida</taxon>
        <taxon>Astrophorina</taxon>
        <taxon>Geodiidae</taxon>
        <taxon>Geodia</taxon>
    </lineage>
</organism>
<proteinExistence type="predicted"/>